<sequence length="121" mass="13736">MLEIKCKMGKATNNAKIDSATLIDASDQAEVLFAPKMPSLNECKPLCMSKNKNTIESNKCAYTSTNNEKKTNKCKMKKRKFKEMINDEMKVPKDEIIEKLSNINKRVCYQKGKKILGLSNI</sequence>
<dbReference type="AlphaFoldDB" id="X6PC16"/>
<evidence type="ECO:0000313" key="1">
    <source>
        <dbReference type="EMBL" id="ETO35604.1"/>
    </source>
</evidence>
<accession>X6PC16</accession>
<dbReference type="Proteomes" id="UP000023152">
    <property type="component" value="Unassembled WGS sequence"/>
</dbReference>
<name>X6PC16_RETFI</name>
<dbReference type="EMBL" id="ASPP01001478">
    <property type="protein sequence ID" value="ETO35604.1"/>
    <property type="molecule type" value="Genomic_DNA"/>
</dbReference>
<comment type="caution">
    <text evidence="1">The sequence shown here is derived from an EMBL/GenBank/DDBJ whole genome shotgun (WGS) entry which is preliminary data.</text>
</comment>
<reference evidence="1 2" key="1">
    <citation type="journal article" date="2013" name="Curr. Biol.">
        <title>The Genome of the Foraminiferan Reticulomyxa filosa.</title>
        <authorList>
            <person name="Glockner G."/>
            <person name="Hulsmann N."/>
            <person name="Schleicher M."/>
            <person name="Noegel A.A."/>
            <person name="Eichinger L."/>
            <person name="Gallinger C."/>
            <person name="Pawlowski J."/>
            <person name="Sierra R."/>
            <person name="Euteneuer U."/>
            <person name="Pillet L."/>
            <person name="Moustafa A."/>
            <person name="Platzer M."/>
            <person name="Groth M."/>
            <person name="Szafranski K."/>
            <person name="Schliwa M."/>
        </authorList>
    </citation>
    <scope>NUCLEOTIDE SEQUENCE [LARGE SCALE GENOMIC DNA]</scope>
</reference>
<proteinExistence type="predicted"/>
<keyword evidence="2" id="KW-1185">Reference proteome</keyword>
<evidence type="ECO:0000313" key="2">
    <source>
        <dbReference type="Proteomes" id="UP000023152"/>
    </source>
</evidence>
<protein>
    <submittedName>
        <fullName evidence="1">Uncharacterized protein</fullName>
    </submittedName>
</protein>
<organism evidence="1 2">
    <name type="scientific">Reticulomyxa filosa</name>
    <dbReference type="NCBI Taxonomy" id="46433"/>
    <lineage>
        <taxon>Eukaryota</taxon>
        <taxon>Sar</taxon>
        <taxon>Rhizaria</taxon>
        <taxon>Retaria</taxon>
        <taxon>Foraminifera</taxon>
        <taxon>Monothalamids</taxon>
        <taxon>Reticulomyxidae</taxon>
        <taxon>Reticulomyxa</taxon>
    </lineage>
</organism>
<gene>
    <name evidence="1" type="ORF">RFI_01458</name>
</gene>